<name>A0A9P0FIN8_BRAAE</name>
<reference evidence="1" key="1">
    <citation type="submission" date="2021-12" db="EMBL/GenBank/DDBJ databases">
        <authorList>
            <person name="King R."/>
        </authorList>
    </citation>
    <scope>NUCLEOTIDE SEQUENCE</scope>
</reference>
<proteinExistence type="predicted"/>
<evidence type="ECO:0000313" key="2">
    <source>
        <dbReference type="Proteomes" id="UP001154078"/>
    </source>
</evidence>
<evidence type="ECO:0000313" key="1">
    <source>
        <dbReference type="EMBL" id="CAH0556614.1"/>
    </source>
</evidence>
<organism evidence="1 2">
    <name type="scientific">Brassicogethes aeneus</name>
    <name type="common">Rape pollen beetle</name>
    <name type="synonym">Meligethes aeneus</name>
    <dbReference type="NCBI Taxonomy" id="1431903"/>
    <lineage>
        <taxon>Eukaryota</taxon>
        <taxon>Metazoa</taxon>
        <taxon>Ecdysozoa</taxon>
        <taxon>Arthropoda</taxon>
        <taxon>Hexapoda</taxon>
        <taxon>Insecta</taxon>
        <taxon>Pterygota</taxon>
        <taxon>Neoptera</taxon>
        <taxon>Endopterygota</taxon>
        <taxon>Coleoptera</taxon>
        <taxon>Polyphaga</taxon>
        <taxon>Cucujiformia</taxon>
        <taxon>Nitidulidae</taxon>
        <taxon>Meligethinae</taxon>
        <taxon>Brassicogethes</taxon>
    </lineage>
</organism>
<dbReference type="AlphaFoldDB" id="A0A9P0FIN8"/>
<sequence length="186" mass="21915">MSTTEKKVSEMIAGQSVTPTVRRNLLHGEVLKKQIKDNFNQQTSKEKTKTSFKKVLHGPLIKKFKLNKMLQNLTSRRTLSYRKQVTNGKIIAARRAVVEFLEEDENSRITAGKKETITRKTMKKQIRYLNDSMRRLHEKFIKNTQLKKISYSTFCSLRPFWKVEINLFVQNSHEYGYWLTDVKLTN</sequence>
<dbReference type="Proteomes" id="UP001154078">
    <property type="component" value="Chromosome 5"/>
</dbReference>
<accession>A0A9P0FIN8</accession>
<dbReference type="OrthoDB" id="6765195at2759"/>
<dbReference type="EMBL" id="OV121136">
    <property type="protein sequence ID" value="CAH0556614.1"/>
    <property type="molecule type" value="Genomic_DNA"/>
</dbReference>
<protein>
    <submittedName>
        <fullName evidence="1">Uncharacterized protein</fullName>
    </submittedName>
</protein>
<gene>
    <name evidence="1" type="ORF">MELIAE_LOCUS7514</name>
</gene>
<keyword evidence="2" id="KW-1185">Reference proteome</keyword>